<proteinExistence type="predicted"/>
<name>A0A412WXK3_9BACT</name>
<dbReference type="EMBL" id="QRPV01000006">
    <property type="protein sequence ID" value="RHM44384.1"/>
    <property type="molecule type" value="Genomic_DNA"/>
</dbReference>
<evidence type="ECO:0000313" key="3">
    <source>
        <dbReference type="EMBL" id="RHM44384.1"/>
    </source>
</evidence>
<evidence type="ECO:0000313" key="5">
    <source>
        <dbReference type="Proteomes" id="UP000286038"/>
    </source>
</evidence>
<dbReference type="RefSeq" id="WP_027202970.1">
    <property type="nucleotide sequence ID" value="NZ_CABJDM010000006.1"/>
</dbReference>
<keyword evidence="6" id="KW-1185">Reference proteome</keyword>
<dbReference type="EMBL" id="QRZA01000022">
    <property type="protein sequence ID" value="RGV32298.1"/>
    <property type="molecule type" value="Genomic_DNA"/>
</dbReference>
<evidence type="ECO:0000313" key="2">
    <source>
        <dbReference type="EMBL" id="RGV32298.1"/>
    </source>
</evidence>
<dbReference type="Proteomes" id="UP000654720">
    <property type="component" value="Chromosome"/>
</dbReference>
<dbReference type="GeneID" id="93098130"/>
<evidence type="ECO:0000313" key="1">
    <source>
        <dbReference type="EMBL" id="QRO49203.1"/>
    </source>
</evidence>
<sequence>MKGLIFRYFSLLLLFLVIGVNLFGSEDSKGNILVSDKENIEEASEEFQISTTPFDQHGVFERTLEFSSRQIVNNGSREQFSLSFYRKTELASRRSEFRMMEEKTYGYFSYLLGLRHLQGFYVFDLCKIII</sequence>
<reference evidence="1 6" key="2">
    <citation type="submission" date="2021-02" db="EMBL/GenBank/DDBJ databases">
        <title>FDA dAtabase for Regulatory Grade micrObial Sequences (FDA-ARGOS): Supporting development and validation of Infectious Disease Dx tests.</title>
        <authorList>
            <person name="Carlson P."/>
            <person name="Fischbach M."/>
            <person name="Hastie J."/>
            <person name="Bilen M."/>
            <person name="Cheng A."/>
            <person name="Tallon L."/>
            <person name="Sadzewicz L."/>
            <person name="Zhao X."/>
            <person name="Boylan J."/>
            <person name="Ott S."/>
            <person name="Bowen H."/>
            <person name="Vavikolanu K."/>
            <person name="Mehta A."/>
            <person name="Aluvathingal J."/>
            <person name="Nadendla S."/>
            <person name="Yan Y."/>
            <person name="Sichtig H."/>
        </authorList>
    </citation>
    <scope>NUCLEOTIDE SEQUENCE [LARGE SCALE GENOMIC DNA]</scope>
    <source>
        <strain evidence="1 6">FDAARGOS_1229</strain>
    </source>
</reference>
<accession>A0A412WXK3</accession>
<dbReference type="Proteomes" id="UP000283589">
    <property type="component" value="Unassembled WGS sequence"/>
</dbReference>
<protein>
    <submittedName>
        <fullName evidence="2">Uncharacterized protein</fullName>
    </submittedName>
</protein>
<dbReference type="EMBL" id="CP069450">
    <property type="protein sequence ID" value="QRO49203.1"/>
    <property type="molecule type" value="Genomic_DNA"/>
</dbReference>
<evidence type="ECO:0000313" key="4">
    <source>
        <dbReference type="Proteomes" id="UP000283589"/>
    </source>
</evidence>
<reference evidence="4 5" key="1">
    <citation type="submission" date="2018-08" db="EMBL/GenBank/DDBJ databases">
        <title>A genome reference for cultivated species of the human gut microbiota.</title>
        <authorList>
            <person name="Zou Y."/>
            <person name="Xue W."/>
            <person name="Luo G."/>
        </authorList>
    </citation>
    <scope>NUCLEOTIDE SEQUENCE [LARGE SCALE GENOMIC DNA]</scope>
    <source>
        <strain evidence="2 4">AF14-49</strain>
        <strain evidence="3 5">AF34-33</strain>
    </source>
</reference>
<dbReference type="STRING" id="1121130.GCA_000519105_01305"/>
<dbReference type="AlphaFoldDB" id="A0A412WXK3"/>
<organism evidence="2 4">
    <name type="scientific">Butyricimonas virosa</name>
    <dbReference type="NCBI Taxonomy" id="544645"/>
    <lineage>
        <taxon>Bacteria</taxon>
        <taxon>Pseudomonadati</taxon>
        <taxon>Bacteroidota</taxon>
        <taxon>Bacteroidia</taxon>
        <taxon>Bacteroidales</taxon>
        <taxon>Odoribacteraceae</taxon>
        <taxon>Butyricimonas</taxon>
    </lineage>
</organism>
<gene>
    <name evidence="2" type="ORF">DWW18_14625</name>
    <name evidence="3" type="ORF">DWZ68_07435</name>
    <name evidence="1" type="ORF">I6J59_14945</name>
</gene>
<evidence type="ECO:0000313" key="6">
    <source>
        <dbReference type="Proteomes" id="UP000654720"/>
    </source>
</evidence>
<dbReference type="Proteomes" id="UP000286038">
    <property type="component" value="Unassembled WGS sequence"/>
</dbReference>